<sequence>MSNLKNEGISEIIKEYSFDNLIKENFKFRIPLYQRKYAWTQDEVTTLLNDLLTFYNRNYNKKYFIGNIVVEEKESGFFDVIDGQQRLTTLYLIAKIIKQNIFELHYEIRPEDDEFLKDFENESKKLKADIKFRNNIDAILKLQKEQLSDNMSELENLLKLCKIVLTILPEGIDIVKYFEVMNNRGKQLEKHQILKAKFLEVLKNDNEINWAKIWDYCSNMNVYVEDYIYYNDLKDEKKIEKIRNDFRNFIKENKIPDLFKNKDDFNESKICILNILNNEIERDNNYKEESYVRKEYGSIVKFPIFLIQVLKIYQAKNNRDITNYKVNDRYLLDYYIEDNKLIFDTEEAKDKEEAKEFLKFLLKMRLLYDYFIFKRNEKDDPLLFEDKNLYSIKYANNKKNILMLQLLFNFTSPQYFAQDWISIVLAWLNKNIEYIGKDDFYTKFESFLEDFDKDLAKIRLSSNISIIEFINKKLIDLTETITDFNLTNLEKKLNKGTSTQHYWFYKLDYLLWKDYKKYWKKENNSIKILENVKIDNFRLKRLNSIEHIQPQNPEQNCKDWNNDEFNIDNFGNLALISNHMNSTLTNQCFDTKKKDIEKQLSKGTIESLKMLLVYSKYDKWTPENCKDHQEEMIGILKNSIIKTD</sequence>
<feature type="domain" description="GmrSD restriction endonucleases C-terminal" evidence="3">
    <location>
        <begin position="495"/>
        <end position="633"/>
    </location>
</feature>
<evidence type="ECO:0000259" key="3">
    <source>
        <dbReference type="Pfam" id="PF07510"/>
    </source>
</evidence>
<evidence type="ECO:0000313" key="4">
    <source>
        <dbReference type="EMBL" id="SFP83409.1"/>
    </source>
</evidence>
<dbReference type="InterPro" id="IPR011089">
    <property type="entry name" value="GmrSD_C"/>
</dbReference>
<accession>A0A1I5TK08</accession>
<evidence type="ECO:0000313" key="5">
    <source>
        <dbReference type="Proteomes" id="UP000199227"/>
    </source>
</evidence>
<reference evidence="4 5" key="1">
    <citation type="submission" date="2016-10" db="EMBL/GenBank/DDBJ databases">
        <authorList>
            <person name="de Groot N.N."/>
        </authorList>
    </citation>
    <scope>NUCLEOTIDE SEQUENCE [LARGE SCALE GENOMIC DNA]</scope>
    <source>
        <strain evidence="4 5">EP1-55-1</strain>
    </source>
</reference>
<feature type="domain" description="GmrSD restriction endonucleases N-terminal" evidence="2">
    <location>
        <begin position="20"/>
        <end position="199"/>
    </location>
</feature>
<dbReference type="STRING" id="223786.SAMN05216234_14512"/>
<dbReference type="InterPro" id="IPR004919">
    <property type="entry name" value="GmrSD_N"/>
</dbReference>
<dbReference type="PANTHER" id="PTHR35149">
    <property type="entry name" value="SLL5132 PROTEIN"/>
    <property type="match status" value="1"/>
</dbReference>
<dbReference type="Pfam" id="PF07510">
    <property type="entry name" value="GmrSD_C"/>
    <property type="match status" value="1"/>
</dbReference>
<dbReference type="EMBL" id="FOXB01000045">
    <property type="protein sequence ID" value="SFP83409.1"/>
    <property type="molecule type" value="Genomic_DNA"/>
</dbReference>
<gene>
    <name evidence="4" type="ORF">SAMN05216234_14512</name>
</gene>
<dbReference type="AlphaFoldDB" id="A0A1I5TK08"/>
<proteinExistence type="predicted"/>
<feature type="coiled-coil region" evidence="1">
    <location>
        <begin position="137"/>
        <end position="164"/>
    </location>
</feature>
<evidence type="ECO:0008006" key="6">
    <source>
        <dbReference type="Google" id="ProtNLM"/>
    </source>
</evidence>
<evidence type="ECO:0000256" key="1">
    <source>
        <dbReference type="SAM" id="Coils"/>
    </source>
</evidence>
<dbReference type="Pfam" id="PF03235">
    <property type="entry name" value="GmrSD_N"/>
    <property type="match status" value="1"/>
</dbReference>
<evidence type="ECO:0000259" key="2">
    <source>
        <dbReference type="Pfam" id="PF03235"/>
    </source>
</evidence>
<dbReference type="OrthoDB" id="9798761at2"/>
<dbReference type="Proteomes" id="UP000199227">
    <property type="component" value="Unassembled WGS sequence"/>
</dbReference>
<dbReference type="RefSeq" id="WP_092913834.1">
    <property type="nucleotide sequence ID" value="NZ_FOXB01000045.1"/>
</dbReference>
<keyword evidence="1" id="KW-0175">Coiled coil</keyword>
<organism evidence="4 5">
    <name type="scientific">Hydrogenimonas thermophila</name>
    <dbReference type="NCBI Taxonomy" id="223786"/>
    <lineage>
        <taxon>Bacteria</taxon>
        <taxon>Pseudomonadati</taxon>
        <taxon>Campylobacterota</taxon>
        <taxon>Epsilonproteobacteria</taxon>
        <taxon>Campylobacterales</taxon>
        <taxon>Hydrogenimonadaceae</taxon>
        <taxon>Hydrogenimonas</taxon>
    </lineage>
</organism>
<keyword evidence="5" id="KW-1185">Reference proteome</keyword>
<protein>
    <recommendedName>
        <fullName evidence="6">DUF262 domain-containing protein</fullName>
    </recommendedName>
</protein>
<name>A0A1I5TK08_9BACT</name>
<dbReference type="PANTHER" id="PTHR35149:SF2">
    <property type="entry name" value="DUF262 DOMAIN-CONTAINING PROTEIN"/>
    <property type="match status" value="1"/>
</dbReference>